<reference evidence="3" key="1">
    <citation type="journal article" date="2019" name="Int. J. Syst. Evol. Microbiol.">
        <title>The Global Catalogue of Microorganisms (GCM) 10K type strain sequencing project: providing services to taxonomists for standard genome sequencing and annotation.</title>
        <authorList>
            <consortium name="The Broad Institute Genomics Platform"/>
            <consortium name="The Broad Institute Genome Sequencing Center for Infectious Disease"/>
            <person name="Wu L."/>
            <person name="Ma J."/>
        </authorList>
    </citation>
    <scope>NUCLEOTIDE SEQUENCE [LARGE SCALE GENOMIC DNA]</scope>
    <source>
        <strain evidence="3">ZS-22-S1</strain>
    </source>
</reference>
<keyword evidence="3" id="KW-1185">Reference proteome</keyword>
<name>A0ABV9S962_9PSEU</name>
<sequence length="144" mass="16338">MTAELRASVAEVRRTSQEARTAIRGVARADVTGTVEYRRLEREVAESFRSGRSGPVARALQERVDRGELTWRQIRVGTADPAATRLYQENQSAFLDEMARVKRDVDEADVAAERAAAERRRERDGGEQPMTILKKRTGRRKDRP</sequence>
<evidence type="ECO:0000256" key="1">
    <source>
        <dbReference type="SAM" id="MobiDB-lite"/>
    </source>
</evidence>
<protein>
    <submittedName>
        <fullName evidence="2">Uncharacterized protein</fullName>
    </submittedName>
</protein>
<accession>A0ABV9S962</accession>
<proteinExistence type="predicted"/>
<feature type="region of interest" description="Disordered" evidence="1">
    <location>
        <begin position="106"/>
        <end position="144"/>
    </location>
</feature>
<dbReference type="Proteomes" id="UP001595859">
    <property type="component" value="Unassembled WGS sequence"/>
</dbReference>
<organism evidence="2 3">
    <name type="scientific">Actinophytocola glycyrrhizae</name>
    <dbReference type="NCBI Taxonomy" id="2044873"/>
    <lineage>
        <taxon>Bacteria</taxon>
        <taxon>Bacillati</taxon>
        <taxon>Actinomycetota</taxon>
        <taxon>Actinomycetes</taxon>
        <taxon>Pseudonocardiales</taxon>
        <taxon>Pseudonocardiaceae</taxon>
    </lineage>
</organism>
<feature type="compositionally biased region" description="Basic and acidic residues" evidence="1">
    <location>
        <begin position="106"/>
        <end position="126"/>
    </location>
</feature>
<evidence type="ECO:0000313" key="2">
    <source>
        <dbReference type="EMBL" id="MFC4856810.1"/>
    </source>
</evidence>
<gene>
    <name evidence="2" type="ORF">ACFPCV_25175</name>
</gene>
<dbReference type="EMBL" id="JBHSIS010000011">
    <property type="protein sequence ID" value="MFC4856810.1"/>
    <property type="molecule type" value="Genomic_DNA"/>
</dbReference>
<feature type="compositionally biased region" description="Basic residues" evidence="1">
    <location>
        <begin position="133"/>
        <end position="144"/>
    </location>
</feature>
<dbReference type="RefSeq" id="WP_378058797.1">
    <property type="nucleotide sequence ID" value="NZ_JBHSIS010000011.1"/>
</dbReference>
<evidence type="ECO:0000313" key="3">
    <source>
        <dbReference type="Proteomes" id="UP001595859"/>
    </source>
</evidence>
<comment type="caution">
    <text evidence="2">The sequence shown here is derived from an EMBL/GenBank/DDBJ whole genome shotgun (WGS) entry which is preliminary data.</text>
</comment>